<feature type="compositionally biased region" description="Gly residues" evidence="1">
    <location>
        <begin position="27"/>
        <end position="39"/>
    </location>
</feature>
<feature type="compositionally biased region" description="Low complexity" evidence="1">
    <location>
        <begin position="44"/>
        <end position="64"/>
    </location>
</feature>
<feature type="non-terminal residue" evidence="2">
    <location>
        <position position="1"/>
    </location>
</feature>
<gene>
    <name evidence="2" type="ORF">AVDCRST_MAG13-3874</name>
</gene>
<proteinExistence type="predicted"/>
<reference evidence="2" key="1">
    <citation type="submission" date="2020-02" db="EMBL/GenBank/DDBJ databases">
        <authorList>
            <person name="Meier V. D."/>
        </authorList>
    </citation>
    <scope>NUCLEOTIDE SEQUENCE</scope>
    <source>
        <strain evidence="2">AVDCRST_MAG13</strain>
    </source>
</reference>
<feature type="region of interest" description="Disordered" evidence="1">
    <location>
        <begin position="1"/>
        <end position="73"/>
    </location>
</feature>
<protein>
    <submittedName>
        <fullName evidence="2">Uncharacterized protein</fullName>
    </submittedName>
</protein>
<feature type="compositionally biased region" description="Basic residues" evidence="1">
    <location>
        <begin position="1"/>
        <end position="16"/>
    </location>
</feature>
<dbReference type="AlphaFoldDB" id="A0A6J4TMN3"/>
<evidence type="ECO:0000313" key="2">
    <source>
        <dbReference type="EMBL" id="CAA9527528.1"/>
    </source>
</evidence>
<sequence length="73" mass="7631">VPRRQLPRRRPGRARGRLPGLPVVPRGPGGLPARGGGGVRRPRGLPLPRMRPRVAPVPRAGAGAPPRPGSCAM</sequence>
<dbReference type="EMBL" id="CADCVO010000595">
    <property type="protein sequence ID" value="CAA9527528.1"/>
    <property type="molecule type" value="Genomic_DNA"/>
</dbReference>
<organism evidence="2">
    <name type="scientific">uncultured Solirubrobacteraceae bacterium</name>
    <dbReference type="NCBI Taxonomy" id="1162706"/>
    <lineage>
        <taxon>Bacteria</taxon>
        <taxon>Bacillati</taxon>
        <taxon>Actinomycetota</taxon>
        <taxon>Thermoleophilia</taxon>
        <taxon>Solirubrobacterales</taxon>
        <taxon>Solirubrobacteraceae</taxon>
        <taxon>environmental samples</taxon>
    </lineage>
</organism>
<feature type="compositionally biased region" description="Low complexity" evidence="1">
    <location>
        <begin position="17"/>
        <end position="26"/>
    </location>
</feature>
<name>A0A6J4TMN3_9ACTN</name>
<accession>A0A6J4TMN3</accession>
<feature type="non-terminal residue" evidence="2">
    <location>
        <position position="73"/>
    </location>
</feature>
<evidence type="ECO:0000256" key="1">
    <source>
        <dbReference type="SAM" id="MobiDB-lite"/>
    </source>
</evidence>